<evidence type="ECO:0000256" key="12">
    <source>
        <dbReference type="PROSITE-ProRule" id="PRU00042"/>
    </source>
</evidence>
<evidence type="ECO:0000256" key="5">
    <source>
        <dbReference type="ARBA" id="ARBA00022723"/>
    </source>
</evidence>
<dbReference type="InterPro" id="IPR027165">
    <property type="entry name" value="CND3"/>
</dbReference>
<keyword evidence="11" id="KW-0131">Cell cycle</keyword>
<dbReference type="EMBL" id="OC915228">
    <property type="protein sequence ID" value="CAD7639372.1"/>
    <property type="molecule type" value="Genomic_DNA"/>
</dbReference>
<evidence type="ECO:0000259" key="14">
    <source>
        <dbReference type="PROSITE" id="PS50157"/>
    </source>
</evidence>
<evidence type="ECO:0000313" key="16">
    <source>
        <dbReference type="Proteomes" id="UP000728032"/>
    </source>
</evidence>
<evidence type="ECO:0000256" key="4">
    <source>
        <dbReference type="ARBA" id="ARBA00022618"/>
    </source>
</evidence>
<evidence type="ECO:0000256" key="2">
    <source>
        <dbReference type="ARBA" id="ARBA00006533"/>
    </source>
</evidence>
<feature type="domain" description="C2H2-type" evidence="14">
    <location>
        <begin position="1218"/>
        <end position="1245"/>
    </location>
</feature>
<keyword evidence="9" id="KW-0862">Zinc</keyword>
<comment type="subcellular location">
    <subcellularLocation>
        <location evidence="1">Chromosome</location>
    </subcellularLocation>
</comment>
<dbReference type="PANTHER" id="PTHR14418:SF5">
    <property type="entry name" value="CONDENSIN COMPLEX SUBUNIT 3"/>
    <property type="match status" value="1"/>
</dbReference>
<feature type="domain" description="C2H2-type" evidence="14">
    <location>
        <begin position="1276"/>
        <end position="1304"/>
    </location>
</feature>
<feature type="region of interest" description="Disordered" evidence="13">
    <location>
        <begin position="549"/>
        <end position="568"/>
    </location>
</feature>
<dbReference type="EMBL" id="CAJPVJ010000403">
    <property type="protein sequence ID" value="CAG2162353.1"/>
    <property type="molecule type" value="Genomic_DNA"/>
</dbReference>
<proteinExistence type="inferred from homology"/>
<evidence type="ECO:0000256" key="8">
    <source>
        <dbReference type="ARBA" id="ARBA00022776"/>
    </source>
</evidence>
<dbReference type="InterPro" id="IPR013087">
    <property type="entry name" value="Znf_C2H2_type"/>
</dbReference>
<dbReference type="Gene3D" id="3.30.160.60">
    <property type="entry name" value="Classic Zinc Finger"/>
    <property type="match status" value="6"/>
</dbReference>
<feature type="compositionally biased region" description="Polar residues" evidence="13">
    <location>
        <begin position="1067"/>
        <end position="1076"/>
    </location>
</feature>
<reference evidence="15" key="1">
    <citation type="submission" date="2020-11" db="EMBL/GenBank/DDBJ databases">
        <authorList>
            <person name="Tran Van P."/>
        </authorList>
    </citation>
    <scope>NUCLEOTIDE SEQUENCE</scope>
</reference>
<keyword evidence="16" id="KW-1185">Reference proteome</keyword>
<gene>
    <name evidence="15" type="ORF">ONB1V03_LOCUS1949</name>
</gene>
<evidence type="ECO:0000256" key="6">
    <source>
        <dbReference type="ARBA" id="ARBA00022737"/>
    </source>
</evidence>
<dbReference type="InterPro" id="IPR016024">
    <property type="entry name" value="ARM-type_fold"/>
</dbReference>
<dbReference type="InterPro" id="IPR011989">
    <property type="entry name" value="ARM-like"/>
</dbReference>
<dbReference type="PROSITE" id="PS50157">
    <property type="entry name" value="ZINC_FINGER_C2H2_2"/>
    <property type="match status" value="6"/>
</dbReference>
<dbReference type="SMART" id="SM00355">
    <property type="entry name" value="ZnF_C2H2"/>
    <property type="match status" value="6"/>
</dbReference>
<feature type="compositionally biased region" description="Polar residues" evidence="13">
    <location>
        <begin position="1039"/>
        <end position="1053"/>
    </location>
</feature>
<evidence type="ECO:0000256" key="10">
    <source>
        <dbReference type="ARBA" id="ARBA00023067"/>
    </source>
</evidence>
<protein>
    <recommendedName>
        <fullName evidence="14">C2H2-type domain-containing protein</fullName>
    </recommendedName>
</protein>
<feature type="domain" description="C2H2-type" evidence="14">
    <location>
        <begin position="1246"/>
        <end position="1275"/>
    </location>
</feature>
<feature type="compositionally biased region" description="Basic and acidic residues" evidence="13">
    <location>
        <begin position="557"/>
        <end position="568"/>
    </location>
</feature>
<dbReference type="GO" id="GO:0051301">
    <property type="term" value="P:cell division"/>
    <property type="evidence" value="ECO:0007669"/>
    <property type="project" value="UniProtKB-KW"/>
</dbReference>
<dbReference type="OrthoDB" id="27187at2759"/>
<dbReference type="PROSITE" id="PS00028">
    <property type="entry name" value="ZINC_FINGER_C2H2_1"/>
    <property type="match status" value="5"/>
</dbReference>
<name>A0A7R9QCQ6_9ACAR</name>
<evidence type="ECO:0000256" key="7">
    <source>
        <dbReference type="ARBA" id="ARBA00022771"/>
    </source>
</evidence>
<dbReference type="Proteomes" id="UP000728032">
    <property type="component" value="Unassembled WGS sequence"/>
</dbReference>
<accession>A0A7R9QCQ6</accession>
<feature type="domain" description="C2H2-type" evidence="14">
    <location>
        <begin position="1127"/>
        <end position="1156"/>
    </location>
</feature>
<evidence type="ECO:0000256" key="11">
    <source>
        <dbReference type="ARBA" id="ARBA00023306"/>
    </source>
</evidence>
<evidence type="ECO:0000256" key="3">
    <source>
        <dbReference type="ARBA" id="ARBA00022454"/>
    </source>
</evidence>
<dbReference type="PANTHER" id="PTHR14418">
    <property type="entry name" value="CONDENSIN COMPLEX SUBUNIT 3-RELATED"/>
    <property type="match status" value="1"/>
</dbReference>
<keyword evidence="5" id="KW-0479">Metal-binding</keyword>
<keyword evidence="10" id="KW-0226">DNA condensation</keyword>
<dbReference type="FunFam" id="3.30.160.60:FF:000446">
    <property type="entry name" value="Zinc finger protein"/>
    <property type="match status" value="1"/>
</dbReference>
<keyword evidence="4" id="KW-0132">Cell division</keyword>
<evidence type="ECO:0000256" key="13">
    <source>
        <dbReference type="SAM" id="MobiDB-lite"/>
    </source>
</evidence>
<feature type="compositionally biased region" description="Low complexity" evidence="13">
    <location>
        <begin position="1077"/>
        <end position="1088"/>
    </location>
</feature>
<feature type="domain" description="C2H2-type" evidence="14">
    <location>
        <begin position="1188"/>
        <end position="1217"/>
    </location>
</feature>
<dbReference type="InterPro" id="IPR025977">
    <property type="entry name" value="Cnd3_C"/>
</dbReference>
<sequence length="1304" mass="148444">MTSRRQRPAKTNRQSVAAVEDTMRDIFDDSQRLDKHIACLQRLSHLQSQYSKTNQSVKDYYKELVRNLKYTLWVPDSRSPYTHNTIQFFVGYLLTFSATVEVTDGSVVTPADEDDEEIRHEFIDAILEDVVIPYTNSAKVECRINSCHFIRRLSDELQDINDDIYEKIRKALLDRSADRVASVRAAAVLALHRFQDTGNANDLVIQAIHFHLNYDPDPEVRHNCLKAMAASQQSLAHFVGSTRDVKDFIRKTAYIQIADKLQIKCFTIEQRLTILKNGLKDRSSAVRKVVESVLIPSWVKCCNNNLIQLLIALDIQTDVDLIERMLDIYFKHLNREVVSEELSKTKFHQLVDEFRDQNMTTDRFKELNANEKTGETSDVTAAGVDATIDSVISGVPERLTIPQSMATADEIPIEDNQQVMDETEVQSVDLFDLLVPDVPYFCAYLEKFVNNVITQELSIADALDFEFIFNQFMKVSLLLDIGDDAQRKILVKTMRSILIDSQIGDKFNGYITPVMKCLGKNGFTDNNAYLDFTVEIISEIFATTVSTADETESMADESNRELEDKRNKLSADLEKCRTDLQDMESEGRESEVQEMSEKIKDLETEINVLKDKIAANNTSLLSQSSQTSQQPKSLTDYPKSLMSCLQIFSSCLEFGNYVEVNAVMQTHIEKVCLPGFLSDNVSVRRVATRCLGLIFLKDIEPIKIIALQSIFDSLCEHGITLFDDKVDKNGDKSEDNSQVRQLAFDDSDEDFITSLKQFFETQLDSQVTEIRETAVQGVAKLLMHSRLYSPELLSKLVVIWFTPDENQTIVQFIGDFLRRNLYSPELLSKLVVIWFTPDENQTIVQFIGDFLRLYALAESQGVIVGQSALQESFLLTLQTLYEQRLKTINCENLVKFFANLIDDESHTQLAHDLVNKIMDCDQSMAKLAEDYLLYRHLLLSFRFCHFFANRAIAKKIESRSQQLSADSAFEQDFEPIDDVNEDNVAVNDSDAESFRTCPESQSPPQKRRRMTTEELLLSDTNGPEVATTESQESDVDALGTNTSELNLNESMETNGGECDTPSEAQVVDTNDTSAQQPDDPGNNNPLNDSIVERREVLVTDSVHHSERQETPQVLRGPDESDNLQKPFVCREAKCGKRFTQKSNLNRHKVIHTGEKPFKCVDKDCGKSFARKGDLNRHKRDVHLREKRFQCDSKGCAKGFCQISDLIAHQRVHSGEKPFACDCGQKFAHKCHLNQHLKSVHSKLKPFVCDEKNCGKTYSRSTQLNEHKRSHTGDKPYACDVDNCGKFFAHNSTLYNHKRTHLRNK</sequence>
<organism evidence="15">
    <name type="scientific">Oppiella nova</name>
    <dbReference type="NCBI Taxonomy" id="334625"/>
    <lineage>
        <taxon>Eukaryota</taxon>
        <taxon>Metazoa</taxon>
        <taxon>Ecdysozoa</taxon>
        <taxon>Arthropoda</taxon>
        <taxon>Chelicerata</taxon>
        <taxon>Arachnida</taxon>
        <taxon>Acari</taxon>
        <taxon>Acariformes</taxon>
        <taxon>Sarcoptiformes</taxon>
        <taxon>Oribatida</taxon>
        <taxon>Brachypylina</taxon>
        <taxon>Oppioidea</taxon>
        <taxon>Oppiidae</taxon>
        <taxon>Oppiella</taxon>
    </lineage>
</organism>
<feature type="region of interest" description="Disordered" evidence="13">
    <location>
        <begin position="987"/>
        <end position="1088"/>
    </location>
</feature>
<dbReference type="FunFam" id="3.30.160.60:FF:000072">
    <property type="entry name" value="zinc finger protein 143 isoform X1"/>
    <property type="match status" value="2"/>
</dbReference>
<keyword evidence="6" id="KW-0677">Repeat</keyword>
<comment type="similarity">
    <text evidence="2">Belongs to the CND3 (condensin subunit 3) family.</text>
</comment>
<evidence type="ECO:0000256" key="1">
    <source>
        <dbReference type="ARBA" id="ARBA00004286"/>
    </source>
</evidence>
<dbReference type="GO" id="GO:0007076">
    <property type="term" value="P:mitotic chromosome condensation"/>
    <property type="evidence" value="ECO:0007669"/>
    <property type="project" value="InterPro"/>
</dbReference>
<dbReference type="Pfam" id="PF12719">
    <property type="entry name" value="Cnd3"/>
    <property type="match status" value="2"/>
</dbReference>
<keyword evidence="8" id="KW-0498">Mitosis</keyword>
<dbReference type="SUPFAM" id="SSF48371">
    <property type="entry name" value="ARM repeat"/>
    <property type="match status" value="2"/>
</dbReference>
<dbReference type="GO" id="GO:0000796">
    <property type="term" value="C:condensin complex"/>
    <property type="evidence" value="ECO:0007669"/>
    <property type="project" value="InterPro"/>
</dbReference>
<feature type="compositionally biased region" description="Basic and acidic residues" evidence="13">
    <location>
        <begin position="1100"/>
        <end position="1109"/>
    </location>
</feature>
<dbReference type="GO" id="GO:0005737">
    <property type="term" value="C:cytoplasm"/>
    <property type="evidence" value="ECO:0007669"/>
    <property type="project" value="TreeGrafter"/>
</dbReference>
<feature type="domain" description="C2H2-type" evidence="14">
    <location>
        <begin position="1157"/>
        <end position="1187"/>
    </location>
</feature>
<keyword evidence="7 12" id="KW-0863">Zinc-finger</keyword>
<dbReference type="GO" id="GO:0005634">
    <property type="term" value="C:nucleus"/>
    <property type="evidence" value="ECO:0007669"/>
    <property type="project" value="UniProtKB-ARBA"/>
</dbReference>
<dbReference type="SUPFAM" id="SSF57667">
    <property type="entry name" value="beta-beta-alpha zinc fingers"/>
    <property type="match status" value="3"/>
</dbReference>
<feature type="region of interest" description="Disordered" evidence="13">
    <location>
        <begin position="1100"/>
        <end position="1122"/>
    </location>
</feature>
<keyword evidence="3" id="KW-0158">Chromosome</keyword>
<evidence type="ECO:0000313" key="15">
    <source>
        <dbReference type="EMBL" id="CAD7639372.1"/>
    </source>
</evidence>
<dbReference type="GO" id="GO:0000793">
    <property type="term" value="C:condensed chromosome"/>
    <property type="evidence" value="ECO:0007669"/>
    <property type="project" value="TreeGrafter"/>
</dbReference>
<dbReference type="GO" id="GO:0008270">
    <property type="term" value="F:zinc ion binding"/>
    <property type="evidence" value="ECO:0007669"/>
    <property type="project" value="UniProtKB-KW"/>
</dbReference>
<dbReference type="InterPro" id="IPR036236">
    <property type="entry name" value="Znf_C2H2_sf"/>
</dbReference>
<dbReference type="Gene3D" id="1.25.10.10">
    <property type="entry name" value="Leucine-rich Repeat Variant"/>
    <property type="match status" value="1"/>
</dbReference>
<dbReference type="FunFam" id="3.30.160.60:FF:000624">
    <property type="entry name" value="zinc finger protein 697"/>
    <property type="match status" value="1"/>
</dbReference>
<dbReference type="Pfam" id="PF00096">
    <property type="entry name" value="zf-C2H2"/>
    <property type="match status" value="5"/>
</dbReference>
<evidence type="ECO:0000256" key="9">
    <source>
        <dbReference type="ARBA" id="ARBA00022833"/>
    </source>
</evidence>